<evidence type="ECO:0000256" key="1">
    <source>
        <dbReference type="SAM" id="SignalP"/>
    </source>
</evidence>
<dbReference type="PANTHER" id="PTHR42047:SF1">
    <property type="entry name" value="PROTEIN, PUTATIVE (AFU_ORTHOLOGUE AFUA_6G03560)-RELATED"/>
    <property type="match status" value="1"/>
</dbReference>
<comment type="caution">
    <text evidence="2">The sequence shown here is derived from an EMBL/GenBank/DDBJ whole genome shotgun (WGS) entry which is preliminary data.</text>
</comment>
<proteinExistence type="predicted"/>
<evidence type="ECO:0000313" key="3">
    <source>
        <dbReference type="Proteomes" id="UP000664132"/>
    </source>
</evidence>
<dbReference type="AlphaFoldDB" id="A0A8H7SZX9"/>
<keyword evidence="1" id="KW-0732">Signal</keyword>
<gene>
    <name evidence="2" type="ORF">IFR04_014195</name>
</gene>
<sequence length="195" mass="20879">MLSLLLVIISLFTLTTAQVFTLKTFNPGAPLNGQKIHASGQAFYLGLDGPNTYCPSKVDPNCPSPTDTIVAGALSAMWVEVPGGQQTFVRSEGSIGYTQAHSTSVPAGAHRGGFVNVIVDSDCSEDVNIFTWKAPDGSAEGILACPDVPSYMENIATFIIYVRTPEFNLTDCVELQGLEATIWLNPAPYGAWQYV</sequence>
<dbReference type="PANTHER" id="PTHR42047">
    <property type="entry name" value="PROTEIN, PUTATIVE (AFU_ORTHOLOGUE AFUA_6G03560)-RELATED"/>
    <property type="match status" value="1"/>
</dbReference>
<dbReference type="InterPro" id="IPR052820">
    <property type="entry name" value="PhiA_domain"/>
</dbReference>
<keyword evidence="3" id="KW-1185">Reference proteome</keyword>
<reference evidence="2" key="1">
    <citation type="submission" date="2021-02" db="EMBL/GenBank/DDBJ databases">
        <title>Genome sequence Cadophora malorum strain M34.</title>
        <authorList>
            <person name="Stefanovic E."/>
            <person name="Vu D."/>
            <person name="Scully C."/>
            <person name="Dijksterhuis J."/>
            <person name="Roader J."/>
            <person name="Houbraken J."/>
        </authorList>
    </citation>
    <scope>NUCLEOTIDE SEQUENCE</scope>
    <source>
        <strain evidence="2">M34</strain>
    </source>
</reference>
<feature type="chain" id="PRO_5034263124" evidence="1">
    <location>
        <begin position="18"/>
        <end position="195"/>
    </location>
</feature>
<accession>A0A8H7SZX9</accession>
<evidence type="ECO:0000313" key="2">
    <source>
        <dbReference type="EMBL" id="KAG4412654.1"/>
    </source>
</evidence>
<feature type="signal peptide" evidence="1">
    <location>
        <begin position="1"/>
        <end position="17"/>
    </location>
</feature>
<dbReference type="OrthoDB" id="5430620at2759"/>
<protein>
    <submittedName>
        <fullName evidence="2">Uncharacterized protein</fullName>
    </submittedName>
</protein>
<dbReference type="EMBL" id="JAFJYH010000362">
    <property type="protein sequence ID" value="KAG4412654.1"/>
    <property type="molecule type" value="Genomic_DNA"/>
</dbReference>
<name>A0A8H7SZX9_9HELO</name>
<dbReference type="Proteomes" id="UP000664132">
    <property type="component" value="Unassembled WGS sequence"/>
</dbReference>
<organism evidence="2 3">
    <name type="scientific">Cadophora malorum</name>
    <dbReference type="NCBI Taxonomy" id="108018"/>
    <lineage>
        <taxon>Eukaryota</taxon>
        <taxon>Fungi</taxon>
        <taxon>Dikarya</taxon>
        <taxon>Ascomycota</taxon>
        <taxon>Pezizomycotina</taxon>
        <taxon>Leotiomycetes</taxon>
        <taxon>Helotiales</taxon>
        <taxon>Ploettnerulaceae</taxon>
        <taxon>Cadophora</taxon>
    </lineage>
</organism>